<proteinExistence type="predicted"/>
<feature type="non-terminal residue" evidence="1">
    <location>
        <position position="45"/>
    </location>
</feature>
<reference evidence="1" key="1">
    <citation type="journal article" date="2015" name="Nature">
        <title>Complex archaea that bridge the gap between prokaryotes and eukaryotes.</title>
        <authorList>
            <person name="Spang A."/>
            <person name="Saw J.H."/>
            <person name="Jorgensen S.L."/>
            <person name="Zaremba-Niedzwiedzka K."/>
            <person name="Martijn J."/>
            <person name="Lind A.E."/>
            <person name="van Eijk R."/>
            <person name="Schleper C."/>
            <person name="Guy L."/>
            <person name="Ettema T.J."/>
        </authorList>
    </citation>
    <scope>NUCLEOTIDE SEQUENCE</scope>
</reference>
<gene>
    <name evidence="1" type="ORF">LCGC14_1837830</name>
</gene>
<organism evidence="1">
    <name type="scientific">marine sediment metagenome</name>
    <dbReference type="NCBI Taxonomy" id="412755"/>
    <lineage>
        <taxon>unclassified sequences</taxon>
        <taxon>metagenomes</taxon>
        <taxon>ecological metagenomes</taxon>
    </lineage>
</organism>
<protein>
    <submittedName>
        <fullName evidence="1">Uncharacterized protein</fullName>
    </submittedName>
</protein>
<accession>A0A0F9JDJ0</accession>
<dbReference type="EMBL" id="LAZR01018251">
    <property type="protein sequence ID" value="KKL97107.1"/>
    <property type="molecule type" value="Genomic_DNA"/>
</dbReference>
<sequence>MADAFGQPTPQEVLAGIRAQVSPQQAFSRVRGSAGAEAGASLGAL</sequence>
<dbReference type="AlphaFoldDB" id="A0A0F9JDJ0"/>
<comment type="caution">
    <text evidence="1">The sequence shown here is derived from an EMBL/GenBank/DDBJ whole genome shotgun (WGS) entry which is preliminary data.</text>
</comment>
<evidence type="ECO:0000313" key="1">
    <source>
        <dbReference type="EMBL" id="KKL97107.1"/>
    </source>
</evidence>
<name>A0A0F9JDJ0_9ZZZZ</name>